<evidence type="ECO:0000259" key="1">
    <source>
        <dbReference type="Pfam" id="PF00724"/>
    </source>
</evidence>
<dbReference type="HOGENOM" id="CLU_012153_0_0_1"/>
<dbReference type="Pfam" id="PF00724">
    <property type="entry name" value="Oxidored_FMN"/>
    <property type="match status" value="1"/>
</dbReference>
<dbReference type="OrthoDB" id="276546at2759"/>
<dbReference type="InterPro" id="IPR045247">
    <property type="entry name" value="Oye-like"/>
</dbReference>
<reference evidence="3" key="1">
    <citation type="journal article" date="2014" name="Proc. Natl. Acad. Sci. U.S.A.">
        <title>Extensive sampling of basidiomycete genomes demonstrates inadequacy of the white-rot/brown-rot paradigm for wood decay fungi.</title>
        <authorList>
            <person name="Riley R."/>
            <person name="Salamov A.A."/>
            <person name="Brown D.W."/>
            <person name="Nagy L.G."/>
            <person name="Floudas D."/>
            <person name="Held B.W."/>
            <person name="Levasseur A."/>
            <person name="Lombard V."/>
            <person name="Morin E."/>
            <person name="Otillar R."/>
            <person name="Lindquist E.A."/>
            <person name="Sun H."/>
            <person name="LaButti K.M."/>
            <person name="Schmutz J."/>
            <person name="Jabbour D."/>
            <person name="Luo H."/>
            <person name="Baker S.E."/>
            <person name="Pisabarro A.G."/>
            <person name="Walton J.D."/>
            <person name="Blanchette R.A."/>
            <person name="Henrissat B."/>
            <person name="Martin F."/>
            <person name="Cullen D."/>
            <person name="Hibbett D.S."/>
            <person name="Grigoriev I.V."/>
        </authorList>
    </citation>
    <scope>NUCLEOTIDE SEQUENCE [LARGE SCALE GENOMIC DNA]</scope>
    <source>
        <strain evidence="3">PC15</strain>
    </source>
</reference>
<evidence type="ECO:0000313" key="2">
    <source>
        <dbReference type="EMBL" id="KDQ23484.1"/>
    </source>
</evidence>
<dbReference type="GO" id="GO:0003959">
    <property type="term" value="F:NADPH dehydrogenase activity"/>
    <property type="evidence" value="ECO:0007669"/>
    <property type="project" value="TreeGrafter"/>
</dbReference>
<protein>
    <recommendedName>
        <fullName evidence="1">NADH:flavin oxidoreductase/NADH oxidase N-terminal domain-containing protein</fullName>
    </recommendedName>
</protein>
<dbReference type="InterPro" id="IPR001155">
    <property type="entry name" value="OxRdtase_FMN_N"/>
</dbReference>
<dbReference type="SUPFAM" id="SSF51395">
    <property type="entry name" value="FMN-linked oxidoreductases"/>
    <property type="match status" value="1"/>
</dbReference>
<sequence length="372" mass="41530">MSNSKLFQPITIGDMHLKHRVVLAPLTRYRADDQHVPFPLVEEYYVQRGSVPGTLLITEATPVAAKAGGYRNIPGIWSDEQIRAWKKITDAVHAEGSFIFMQLWGMGRAADVNFLAEQGLDYVSSSPIALSDRKDSPAPRPLSVPEIQEYIELYGQAAYNAVHLAGFDGVEVHGANGYLVDQFLQDVSNHRTDDYGGTIEKRARFGLEVIDSIVKRVGARKAAIRLSPWTTIQGMGMADPIPTFSYFVKTLRERHPELAYLHVVEPRANGVVTVEKKEGQSNDFIREIWAPKVLISAGGYDRNLAIQMADEKGDVIAFGRFFISNPDLPLRLKNGWPVEKGDRKKYYRPGSTDPDGYTSYPFFAPAVDTSRL</sequence>
<dbReference type="Gene3D" id="3.20.20.70">
    <property type="entry name" value="Aldolase class I"/>
    <property type="match status" value="1"/>
</dbReference>
<dbReference type="InParanoid" id="A0A067N6L8"/>
<gene>
    <name evidence="2" type="ORF">PLEOSDRAFT_1079582</name>
</gene>
<dbReference type="PANTHER" id="PTHR22893:SF91">
    <property type="entry name" value="NADPH DEHYDROGENASE 2-RELATED"/>
    <property type="match status" value="1"/>
</dbReference>
<dbReference type="FunFam" id="3.20.20.70:FF:000138">
    <property type="entry name" value="NADPH dehydrogenase 1"/>
    <property type="match status" value="1"/>
</dbReference>
<dbReference type="Proteomes" id="UP000027073">
    <property type="component" value="Unassembled WGS sequence"/>
</dbReference>
<evidence type="ECO:0000313" key="3">
    <source>
        <dbReference type="Proteomes" id="UP000027073"/>
    </source>
</evidence>
<dbReference type="InterPro" id="IPR013785">
    <property type="entry name" value="Aldolase_TIM"/>
</dbReference>
<dbReference type="PANTHER" id="PTHR22893">
    <property type="entry name" value="NADH OXIDOREDUCTASE-RELATED"/>
    <property type="match status" value="1"/>
</dbReference>
<dbReference type="STRING" id="1137138.A0A067N6L8"/>
<accession>A0A067N6L8</accession>
<name>A0A067N6L8_PLEO1</name>
<dbReference type="AlphaFoldDB" id="A0A067N6L8"/>
<proteinExistence type="predicted"/>
<dbReference type="FunCoup" id="A0A067N6L8">
    <property type="interactions" value="259"/>
</dbReference>
<dbReference type="EMBL" id="KL198013">
    <property type="protein sequence ID" value="KDQ23484.1"/>
    <property type="molecule type" value="Genomic_DNA"/>
</dbReference>
<feature type="domain" description="NADH:flavin oxidoreductase/NADH oxidase N-terminal" evidence="1">
    <location>
        <begin position="5"/>
        <end position="337"/>
    </location>
</feature>
<dbReference type="VEuPathDB" id="FungiDB:PLEOSDRAFT_1079582"/>
<dbReference type="CDD" id="cd02933">
    <property type="entry name" value="OYE_like_FMN"/>
    <property type="match status" value="1"/>
</dbReference>
<dbReference type="GO" id="GO:0010181">
    <property type="term" value="F:FMN binding"/>
    <property type="evidence" value="ECO:0007669"/>
    <property type="project" value="InterPro"/>
</dbReference>
<organism evidence="2 3">
    <name type="scientific">Pleurotus ostreatus (strain PC15)</name>
    <name type="common">Oyster mushroom</name>
    <dbReference type="NCBI Taxonomy" id="1137138"/>
    <lineage>
        <taxon>Eukaryota</taxon>
        <taxon>Fungi</taxon>
        <taxon>Dikarya</taxon>
        <taxon>Basidiomycota</taxon>
        <taxon>Agaricomycotina</taxon>
        <taxon>Agaricomycetes</taxon>
        <taxon>Agaricomycetidae</taxon>
        <taxon>Agaricales</taxon>
        <taxon>Pleurotineae</taxon>
        <taxon>Pleurotaceae</taxon>
        <taxon>Pleurotus</taxon>
    </lineage>
</organism>